<name>A0A1Z4JFX1_LEPBY</name>
<evidence type="ECO:0000256" key="1">
    <source>
        <dbReference type="SAM" id="Coils"/>
    </source>
</evidence>
<sequence>MTTDTVVRLLQKSFRVTLGATASLVEILQDPQRREANLTKLKTDLEELTQEWAEKGEVTEIEARNYVDNFIAQKRSEMSSASTTVPTTATEVKPASPEVQLELQELTAQLAAIRAEIERLRTEEHR</sequence>
<evidence type="ECO:0000256" key="2">
    <source>
        <dbReference type="SAM" id="MobiDB-lite"/>
    </source>
</evidence>
<accession>A0A1Z4JFX1</accession>
<gene>
    <name evidence="3" type="ORF">NIES2135_24600</name>
</gene>
<organism evidence="3 4">
    <name type="scientific">Leptolyngbya boryana NIES-2135</name>
    <dbReference type="NCBI Taxonomy" id="1973484"/>
    <lineage>
        <taxon>Bacteria</taxon>
        <taxon>Bacillati</taxon>
        <taxon>Cyanobacteriota</taxon>
        <taxon>Cyanophyceae</taxon>
        <taxon>Leptolyngbyales</taxon>
        <taxon>Leptolyngbyaceae</taxon>
        <taxon>Leptolyngbya group</taxon>
        <taxon>Leptolyngbya</taxon>
    </lineage>
</organism>
<dbReference type="Proteomes" id="UP000217895">
    <property type="component" value="Chromosome"/>
</dbReference>
<dbReference type="EMBL" id="AP018203">
    <property type="protein sequence ID" value="BAY55636.1"/>
    <property type="molecule type" value="Genomic_DNA"/>
</dbReference>
<evidence type="ECO:0000313" key="4">
    <source>
        <dbReference type="Proteomes" id="UP000217895"/>
    </source>
</evidence>
<feature type="coiled-coil region" evidence="1">
    <location>
        <begin position="96"/>
        <end position="123"/>
    </location>
</feature>
<feature type="region of interest" description="Disordered" evidence="2">
    <location>
        <begin position="77"/>
        <end position="96"/>
    </location>
</feature>
<feature type="compositionally biased region" description="Low complexity" evidence="2">
    <location>
        <begin position="79"/>
        <end position="90"/>
    </location>
</feature>
<dbReference type="AlphaFoldDB" id="A0A1Z4JFX1"/>
<keyword evidence="1" id="KW-0175">Coiled coil</keyword>
<proteinExistence type="predicted"/>
<reference evidence="3 4" key="1">
    <citation type="submission" date="2017-06" db="EMBL/GenBank/DDBJ databases">
        <title>Genome sequencing of cyanobaciteial culture collection at National Institute for Environmental Studies (NIES).</title>
        <authorList>
            <person name="Hirose Y."/>
            <person name="Shimura Y."/>
            <person name="Fujisawa T."/>
            <person name="Nakamura Y."/>
            <person name="Kawachi M."/>
        </authorList>
    </citation>
    <scope>NUCLEOTIDE SEQUENCE [LARGE SCALE GENOMIC DNA]</scope>
    <source>
        <strain evidence="3 4">NIES-2135</strain>
    </source>
</reference>
<keyword evidence="4" id="KW-1185">Reference proteome</keyword>
<evidence type="ECO:0000313" key="3">
    <source>
        <dbReference type="EMBL" id="BAY55636.1"/>
    </source>
</evidence>
<protein>
    <submittedName>
        <fullName evidence="3">Uncharacterized protein</fullName>
    </submittedName>
</protein>